<comment type="caution">
    <text evidence="2">The sequence shown here is derived from an EMBL/GenBank/DDBJ whole genome shotgun (WGS) entry which is preliminary data.</text>
</comment>
<dbReference type="AlphaFoldDB" id="A0A9W8TPI6"/>
<keyword evidence="3" id="KW-1185">Reference proteome</keyword>
<evidence type="ECO:0000313" key="3">
    <source>
        <dbReference type="Proteomes" id="UP001148614"/>
    </source>
</evidence>
<evidence type="ECO:0000313" key="2">
    <source>
        <dbReference type="EMBL" id="KAJ3577105.1"/>
    </source>
</evidence>
<dbReference type="EMBL" id="JANPWZ010000433">
    <property type="protein sequence ID" value="KAJ3577105.1"/>
    <property type="molecule type" value="Genomic_DNA"/>
</dbReference>
<gene>
    <name evidence="2" type="ORF">NPX13_g3462</name>
</gene>
<dbReference type="Proteomes" id="UP001148614">
    <property type="component" value="Unassembled WGS sequence"/>
</dbReference>
<evidence type="ECO:0000256" key="1">
    <source>
        <dbReference type="SAM" id="MobiDB-lite"/>
    </source>
</evidence>
<name>A0A9W8TPI6_9PEZI</name>
<sequence>MTQFFDSSGYYNHDQYYSPGRRASASSDWSLSPSASTPMTRESSRESAITTYSDVPLQNSGSEYVNYNSVWSPTLTDTSLWSPISDSGHDFTFPPTTYDSPPLPDARNYLTGGDWWEYYDFIADVEPNQQPYWKLKPEYQPTEYLPATRIAEDIGPAVQTRASSYAWREVAQGAFAGKPTSNVTIVNYTRPWSRKGNTLATGRNVNELGTHFTAGTTSVITTETITTRILCVVALRAERMRSGGVRVKSTLSGGAAHVA</sequence>
<dbReference type="VEuPathDB" id="FungiDB:F4678DRAFT_389442"/>
<organism evidence="2 3">
    <name type="scientific">Xylaria arbuscula</name>
    <dbReference type="NCBI Taxonomy" id="114810"/>
    <lineage>
        <taxon>Eukaryota</taxon>
        <taxon>Fungi</taxon>
        <taxon>Dikarya</taxon>
        <taxon>Ascomycota</taxon>
        <taxon>Pezizomycotina</taxon>
        <taxon>Sordariomycetes</taxon>
        <taxon>Xylariomycetidae</taxon>
        <taxon>Xylariales</taxon>
        <taxon>Xylariaceae</taxon>
        <taxon>Xylaria</taxon>
    </lineage>
</organism>
<proteinExistence type="predicted"/>
<feature type="compositionally biased region" description="Polar residues" evidence="1">
    <location>
        <begin position="37"/>
        <end position="51"/>
    </location>
</feature>
<feature type="region of interest" description="Disordered" evidence="1">
    <location>
        <begin position="20"/>
        <end position="51"/>
    </location>
</feature>
<feature type="compositionally biased region" description="Low complexity" evidence="1">
    <location>
        <begin position="23"/>
        <end position="36"/>
    </location>
</feature>
<accession>A0A9W8TPI6</accession>
<reference evidence="2" key="1">
    <citation type="submission" date="2022-07" db="EMBL/GenBank/DDBJ databases">
        <title>Genome Sequence of Xylaria arbuscula.</title>
        <authorList>
            <person name="Buettner E."/>
        </authorList>
    </citation>
    <scope>NUCLEOTIDE SEQUENCE</scope>
    <source>
        <strain evidence="2">VT107</strain>
    </source>
</reference>
<protein>
    <submittedName>
        <fullName evidence="2">Uncharacterized protein</fullName>
    </submittedName>
</protein>